<protein>
    <submittedName>
        <fullName evidence="1">Uncharacterized protein</fullName>
    </submittedName>
</protein>
<sequence length="82" mass="9514">MVKKFLKYMLDPEKLTKKLEAKFSDKECDENPEMLIDDDGNMSLNFENEEVYKAFNSHLDAIEAQEEKARKKVNLSRAEVAA</sequence>
<accession>A0A2T3LF97</accession>
<gene>
    <name evidence="1" type="ORF">C9J47_05570</name>
</gene>
<dbReference type="RefSeq" id="WP_107252602.1">
    <property type="nucleotide sequence ID" value="NZ_PYOC01000001.1"/>
</dbReference>
<dbReference type="AlphaFoldDB" id="A0A2T3LF97"/>
<proteinExistence type="predicted"/>
<evidence type="ECO:0000313" key="2">
    <source>
        <dbReference type="Proteomes" id="UP000241803"/>
    </source>
</evidence>
<dbReference type="EMBL" id="PYOC01000001">
    <property type="protein sequence ID" value="PSV50018.1"/>
    <property type="molecule type" value="Genomic_DNA"/>
</dbReference>
<comment type="caution">
    <text evidence="1">The sequence shown here is derived from an EMBL/GenBank/DDBJ whole genome shotgun (WGS) entry which is preliminary data.</text>
</comment>
<dbReference type="Proteomes" id="UP000241803">
    <property type="component" value="Unassembled WGS sequence"/>
</dbReference>
<name>A0A2T3LF97_9GAMM</name>
<keyword evidence="2" id="KW-1185">Reference proteome</keyword>
<organism evidence="1 2">
    <name type="scientific">Photobacterium indicum</name>
    <dbReference type="NCBI Taxonomy" id="81447"/>
    <lineage>
        <taxon>Bacteria</taxon>
        <taxon>Pseudomonadati</taxon>
        <taxon>Pseudomonadota</taxon>
        <taxon>Gammaproteobacteria</taxon>
        <taxon>Vibrionales</taxon>
        <taxon>Vibrionaceae</taxon>
        <taxon>Photobacterium</taxon>
    </lineage>
</organism>
<reference evidence="1 2" key="1">
    <citation type="submission" date="2018-03" db="EMBL/GenBank/DDBJ databases">
        <title>Whole genome sequencing of Histamine producing bacteria.</title>
        <authorList>
            <person name="Butler K."/>
        </authorList>
    </citation>
    <scope>NUCLEOTIDE SEQUENCE [LARGE SCALE GENOMIC DNA]</scope>
    <source>
        <strain evidence="1 2">ATCC 19614</strain>
    </source>
</reference>
<evidence type="ECO:0000313" key="1">
    <source>
        <dbReference type="EMBL" id="PSV50018.1"/>
    </source>
</evidence>